<evidence type="ECO:0000256" key="2">
    <source>
        <dbReference type="ARBA" id="ARBA00005969"/>
    </source>
</evidence>
<dbReference type="AlphaFoldDB" id="A0AAW1K4Z5"/>
<dbReference type="GO" id="GO:0005667">
    <property type="term" value="C:transcription regulator complex"/>
    <property type="evidence" value="ECO:0007669"/>
    <property type="project" value="TreeGrafter"/>
</dbReference>
<evidence type="ECO:0000256" key="3">
    <source>
        <dbReference type="ARBA" id="ARBA00022574"/>
    </source>
</evidence>
<dbReference type="PANTHER" id="PTHR10814:SF36">
    <property type="entry name" value="PROTEIN GROUCHO-LIKE PROTEIN"/>
    <property type="match status" value="1"/>
</dbReference>
<evidence type="ECO:0000256" key="1">
    <source>
        <dbReference type="ARBA" id="ARBA00004123"/>
    </source>
</evidence>
<dbReference type="InterPro" id="IPR019775">
    <property type="entry name" value="WD40_repeat_CS"/>
</dbReference>
<sequence>MVSGLEERVGKNCDGNRRQGKEKDGVYVGSSEHVFAFVLECGSVEESRVGSGRVNGEKKFPDSMIHHVIFQQQRPDLPRLLQQMHAQQLPAHAAPPIPMIPHPGLGAAPPSTAARAAPPSTAASILGLSSLGPGQHPLSMLATKPELHRSDDVKSNSGINSAEERHRNSISPAEREKYRPRTPQEPDHKKVKKEEKDLGHHSDGEKSDQDLVVDDASEDPVSPPNGTASPRENGIDKLSTKKEHPGPHSPRSGTSSNASTPSTKKLDGDKPTTPISKSVTPTSVTPGAAGSSGLKPVVKPPALGQYPPYLAGAAPHELQAAAGAYGAMHNNLQPSLNNYPRPSLQVSYDPHPQMRAPVVPGIPGIPGGKPAYSFHVSADGQMQPVPFPPDALIGPGIPRHARQINTLNHGEVVCAVTISNPTKYVYTGGKGCVKVWDISQPVSKSPVSQLDCLQRDNYIRSVKLLPDGRTLIVGGEASNLSIWDLASPTPRIKAELTSSAPACYALAISPDSKVCFSCCSDGNIAVWDLHNQTLVRQFQGHTDGASCIDISADGTKLWTGGLDNTVRSWDLREGRQLQQHDFSSQIFSLGYCPTGEWLAVGMENSNVEVLHAAKPDKYQLHLHESCVLSLRFAACGKWFVSTGKDNLLNAWRTPYGASIFQSKESSSVLSCDISADDKYIVTGSGDKKATVYEVIY</sequence>
<dbReference type="InterPro" id="IPR001680">
    <property type="entry name" value="WD40_rpt"/>
</dbReference>
<dbReference type="Gene3D" id="2.130.10.10">
    <property type="entry name" value="YVTN repeat-like/Quinoprotein amine dehydrogenase"/>
    <property type="match status" value="1"/>
</dbReference>
<dbReference type="FunFam" id="2.130.10.10:FF:000001">
    <property type="entry name" value="transducin-like enhancer protein 3 isoform X1"/>
    <property type="match status" value="1"/>
</dbReference>
<organism evidence="8 9">
    <name type="scientific">Popillia japonica</name>
    <name type="common">Japanese beetle</name>
    <dbReference type="NCBI Taxonomy" id="7064"/>
    <lineage>
        <taxon>Eukaryota</taxon>
        <taxon>Metazoa</taxon>
        <taxon>Ecdysozoa</taxon>
        <taxon>Arthropoda</taxon>
        <taxon>Hexapoda</taxon>
        <taxon>Insecta</taxon>
        <taxon>Pterygota</taxon>
        <taxon>Neoptera</taxon>
        <taxon>Endopterygota</taxon>
        <taxon>Coleoptera</taxon>
        <taxon>Polyphaga</taxon>
        <taxon>Scarabaeiformia</taxon>
        <taxon>Scarabaeidae</taxon>
        <taxon>Rutelinae</taxon>
        <taxon>Popillia</taxon>
    </lineage>
</organism>
<evidence type="ECO:0000256" key="6">
    <source>
        <dbReference type="PROSITE-ProRule" id="PRU00221"/>
    </source>
</evidence>
<keyword evidence="5" id="KW-0539">Nucleus</keyword>
<keyword evidence="4" id="KW-0677">Repeat</keyword>
<feature type="compositionally biased region" description="Basic and acidic residues" evidence="7">
    <location>
        <begin position="145"/>
        <end position="154"/>
    </location>
</feature>
<dbReference type="GO" id="GO:0005634">
    <property type="term" value="C:nucleus"/>
    <property type="evidence" value="ECO:0007669"/>
    <property type="project" value="UniProtKB-SubCell"/>
</dbReference>
<dbReference type="SMART" id="SM00320">
    <property type="entry name" value="WD40"/>
    <property type="match status" value="7"/>
</dbReference>
<keyword evidence="3 6" id="KW-0853">WD repeat</keyword>
<feature type="compositionally biased region" description="Polar residues" evidence="7">
    <location>
        <begin position="273"/>
        <end position="285"/>
    </location>
</feature>
<feature type="repeat" description="WD" evidence="6">
    <location>
        <begin position="620"/>
        <end position="651"/>
    </location>
</feature>
<dbReference type="PROSITE" id="PS00678">
    <property type="entry name" value="WD_REPEATS_1"/>
    <property type="match status" value="2"/>
</dbReference>
<comment type="caution">
    <text evidence="8">The sequence shown here is derived from an EMBL/GenBank/DDBJ whole genome shotgun (WGS) entry which is preliminary data.</text>
</comment>
<protein>
    <submittedName>
        <fullName evidence="8">WD domain, G-beta repeat</fullName>
    </submittedName>
</protein>
<dbReference type="Proteomes" id="UP001458880">
    <property type="component" value="Unassembled WGS sequence"/>
</dbReference>
<evidence type="ECO:0000256" key="7">
    <source>
        <dbReference type="SAM" id="MobiDB-lite"/>
    </source>
</evidence>
<reference evidence="8 9" key="1">
    <citation type="journal article" date="2024" name="BMC Genomics">
        <title>De novo assembly and annotation of Popillia japonica's genome with initial clues to its potential as an invasive pest.</title>
        <authorList>
            <person name="Cucini C."/>
            <person name="Boschi S."/>
            <person name="Funari R."/>
            <person name="Cardaioli E."/>
            <person name="Iannotti N."/>
            <person name="Marturano G."/>
            <person name="Paoli F."/>
            <person name="Bruttini M."/>
            <person name="Carapelli A."/>
            <person name="Frati F."/>
            <person name="Nardi F."/>
        </authorList>
    </citation>
    <scope>NUCLEOTIDE SEQUENCE [LARGE SCALE GENOMIC DNA]</scope>
    <source>
        <strain evidence="8">DMR45628</strain>
    </source>
</reference>
<dbReference type="CDD" id="cd00200">
    <property type="entry name" value="WD40"/>
    <property type="match status" value="1"/>
</dbReference>
<evidence type="ECO:0000313" key="8">
    <source>
        <dbReference type="EMBL" id="KAK9712319.1"/>
    </source>
</evidence>
<dbReference type="GO" id="GO:0090090">
    <property type="term" value="P:negative regulation of canonical Wnt signaling pathway"/>
    <property type="evidence" value="ECO:0007669"/>
    <property type="project" value="TreeGrafter"/>
</dbReference>
<evidence type="ECO:0000256" key="4">
    <source>
        <dbReference type="ARBA" id="ARBA00022737"/>
    </source>
</evidence>
<dbReference type="EMBL" id="JASPKY010000265">
    <property type="protein sequence ID" value="KAK9712319.1"/>
    <property type="molecule type" value="Genomic_DNA"/>
</dbReference>
<dbReference type="Pfam" id="PF00400">
    <property type="entry name" value="WD40"/>
    <property type="match status" value="5"/>
</dbReference>
<feature type="repeat" description="WD" evidence="6">
    <location>
        <begin position="496"/>
        <end position="537"/>
    </location>
</feature>
<gene>
    <name evidence="8" type="ORF">QE152_g24937</name>
</gene>
<dbReference type="PRINTS" id="PR01850">
    <property type="entry name" value="GROUCHOFAMLY"/>
</dbReference>
<comment type="subcellular location">
    <subcellularLocation>
        <location evidence="1">Nucleus</location>
    </subcellularLocation>
</comment>
<feature type="region of interest" description="Disordered" evidence="7">
    <location>
        <begin position="144"/>
        <end position="296"/>
    </location>
</feature>
<dbReference type="PROSITE" id="PS50294">
    <property type="entry name" value="WD_REPEATS_REGION"/>
    <property type="match status" value="1"/>
</dbReference>
<feature type="region of interest" description="Disordered" evidence="7">
    <location>
        <begin position="101"/>
        <end position="120"/>
    </location>
</feature>
<dbReference type="SUPFAM" id="SSF50978">
    <property type="entry name" value="WD40 repeat-like"/>
    <property type="match status" value="1"/>
</dbReference>
<feature type="compositionally biased region" description="Low complexity" evidence="7">
    <location>
        <begin position="107"/>
        <end position="120"/>
    </location>
</feature>
<proteinExistence type="inferred from homology"/>
<feature type="compositionally biased region" description="Polar residues" evidence="7">
    <location>
        <begin position="251"/>
        <end position="263"/>
    </location>
</feature>
<feature type="compositionally biased region" description="Basic and acidic residues" evidence="7">
    <location>
        <begin position="162"/>
        <end position="209"/>
    </location>
</feature>
<dbReference type="InterPro" id="IPR009146">
    <property type="entry name" value="Groucho_enhance"/>
</dbReference>
<evidence type="ECO:0000313" key="9">
    <source>
        <dbReference type="Proteomes" id="UP001458880"/>
    </source>
</evidence>
<dbReference type="InterPro" id="IPR036322">
    <property type="entry name" value="WD40_repeat_dom_sf"/>
</dbReference>
<comment type="similarity">
    <text evidence="2">Belongs to the WD repeat Groucho/TLE family.</text>
</comment>
<dbReference type="InterPro" id="IPR015943">
    <property type="entry name" value="WD40/YVTN_repeat-like_dom_sf"/>
</dbReference>
<accession>A0AAW1K4Z5</accession>
<dbReference type="PANTHER" id="PTHR10814">
    <property type="entry name" value="TRANSDUCIN-LIKE ENHANCER PROTEIN"/>
    <property type="match status" value="1"/>
</dbReference>
<feature type="region of interest" description="Disordered" evidence="7">
    <location>
        <begin position="1"/>
        <end position="24"/>
    </location>
</feature>
<name>A0AAW1K4Z5_POPJA</name>
<dbReference type="PROSITE" id="PS50082">
    <property type="entry name" value="WD_REPEATS_2"/>
    <property type="match status" value="3"/>
</dbReference>
<dbReference type="GO" id="GO:0003714">
    <property type="term" value="F:transcription corepressor activity"/>
    <property type="evidence" value="ECO:0007669"/>
    <property type="project" value="TreeGrafter"/>
</dbReference>
<feature type="repeat" description="WD" evidence="6">
    <location>
        <begin position="538"/>
        <end position="579"/>
    </location>
</feature>
<feature type="compositionally biased region" description="Basic and acidic residues" evidence="7">
    <location>
        <begin position="233"/>
        <end position="246"/>
    </location>
</feature>
<keyword evidence="9" id="KW-1185">Reference proteome</keyword>
<evidence type="ECO:0000256" key="5">
    <source>
        <dbReference type="ARBA" id="ARBA00023242"/>
    </source>
</evidence>